<dbReference type="RefSeq" id="WP_184086038.1">
    <property type="nucleotide sequence ID" value="NZ_JACIJF010000003.1"/>
</dbReference>
<keyword evidence="2" id="KW-0732">Signal</keyword>
<dbReference type="GO" id="GO:0008233">
    <property type="term" value="F:peptidase activity"/>
    <property type="evidence" value="ECO:0007669"/>
    <property type="project" value="InterPro"/>
</dbReference>
<feature type="region of interest" description="Disordered" evidence="1">
    <location>
        <begin position="304"/>
        <end position="326"/>
    </location>
</feature>
<dbReference type="InterPro" id="IPR001096">
    <property type="entry name" value="Peptidase_C13"/>
</dbReference>
<feature type="signal peptide" evidence="2">
    <location>
        <begin position="1"/>
        <end position="19"/>
    </location>
</feature>
<reference evidence="3 4" key="1">
    <citation type="submission" date="2020-08" db="EMBL/GenBank/DDBJ databases">
        <title>Genomic Encyclopedia of Type Strains, Phase IV (KMG-IV): sequencing the most valuable type-strain genomes for metagenomic binning, comparative biology and taxonomic classification.</title>
        <authorList>
            <person name="Goeker M."/>
        </authorList>
    </citation>
    <scope>NUCLEOTIDE SEQUENCE [LARGE SCALE GENOMIC DNA]</scope>
    <source>
        <strain evidence="3 4">DSM 26736</strain>
    </source>
</reference>
<comment type="caution">
    <text evidence="3">The sequence shown here is derived from an EMBL/GenBank/DDBJ whole genome shotgun (WGS) entry which is preliminary data.</text>
</comment>
<dbReference type="Proteomes" id="UP000527143">
    <property type="component" value="Unassembled WGS sequence"/>
</dbReference>
<sequence>MRVPHLVRLAAASTLVAMAAPAATQTTHSKDWPPMLGTTPAEISGSLTQGPQLERGRSARWLLAEHRKLDAALQALAPQHQERVDAYVVSVALDSDAVFAREAREAGKVLSRRFDADGRTLVLAGSFGAADADLPHGNLNSLNVALARVAELMDREQDVLVLYTTSHGAEVGLAYHDGDQGYGILSPARFGAILDELGIRNRVLILSACYAGIFVPRLADADTALLTAASSARTSFGCRAENDWTFFGDALINHALRKPQSLEAAGREAQDMISGWETAGRLKPSDPQMVIGSRVARWLEPLEARMPASTSTPTGRPAVESLKDGN</sequence>
<dbReference type="GO" id="GO:0006508">
    <property type="term" value="P:proteolysis"/>
    <property type="evidence" value="ECO:0007669"/>
    <property type="project" value="InterPro"/>
</dbReference>
<proteinExistence type="predicted"/>
<name>A0A840YHI5_9SPHN</name>
<accession>A0A840YHI5</accession>
<dbReference type="Gene3D" id="3.40.50.1460">
    <property type="match status" value="1"/>
</dbReference>
<evidence type="ECO:0000256" key="2">
    <source>
        <dbReference type="SAM" id="SignalP"/>
    </source>
</evidence>
<gene>
    <name evidence="3" type="ORF">FHT02_001506</name>
</gene>
<keyword evidence="4" id="KW-1185">Reference proteome</keyword>
<feature type="chain" id="PRO_5032996891" description="Peptidase C13" evidence="2">
    <location>
        <begin position="20"/>
        <end position="326"/>
    </location>
</feature>
<evidence type="ECO:0008006" key="5">
    <source>
        <dbReference type="Google" id="ProtNLM"/>
    </source>
</evidence>
<organism evidence="3 4">
    <name type="scientific">Sphingomonas xinjiangensis</name>
    <dbReference type="NCBI Taxonomy" id="643568"/>
    <lineage>
        <taxon>Bacteria</taxon>
        <taxon>Pseudomonadati</taxon>
        <taxon>Pseudomonadota</taxon>
        <taxon>Alphaproteobacteria</taxon>
        <taxon>Sphingomonadales</taxon>
        <taxon>Sphingomonadaceae</taxon>
        <taxon>Sphingomonas</taxon>
    </lineage>
</organism>
<dbReference type="AlphaFoldDB" id="A0A840YHI5"/>
<dbReference type="EMBL" id="JACIJF010000003">
    <property type="protein sequence ID" value="MBB5710278.1"/>
    <property type="molecule type" value="Genomic_DNA"/>
</dbReference>
<protein>
    <recommendedName>
        <fullName evidence="5">Peptidase C13</fullName>
    </recommendedName>
</protein>
<dbReference type="Pfam" id="PF01650">
    <property type="entry name" value="Peptidase_C13"/>
    <property type="match status" value="1"/>
</dbReference>
<evidence type="ECO:0000313" key="3">
    <source>
        <dbReference type="EMBL" id="MBB5710278.1"/>
    </source>
</evidence>
<evidence type="ECO:0000256" key="1">
    <source>
        <dbReference type="SAM" id="MobiDB-lite"/>
    </source>
</evidence>
<evidence type="ECO:0000313" key="4">
    <source>
        <dbReference type="Proteomes" id="UP000527143"/>
    </source>
</evidence>